<organism evidence="2 3">
    <name type="scientific">Bauldia litoralis</name>
    <dbReference type="NCBI Taxonomy" id="665467"/>
    <lineage>
        <taxon>Bacteria</taxon>
        <taxon>Pseudomonadati</taxon>
        <taxon>Pseudomonadota</taxon>
        <taxon>Alphaproteobacteria</taxon>
        <taxon>Hyphomicrobiales</taxon>
        <taxon>Kaistiaceae</taxon>
        <taxon>Bauldia</taxon>
    </lineage>
</organism>
<name>A0A1G6AW99_9HYPH</name>
<dbReference type="STRING" id="665467.SAMN02982931_00943"/>
<evidence type="ECO:0000313" key="2">
    <source>
        <dbReference type="EMBL" id="SDB12638.1"/>
    </source>
</evidence>
<keyword evidence="1" id="KW-0175">Coiled coil</keyword>
<feature type="coiled-coil region" evidence="1">
    <location>
        <begin position="15"/>
        <end position="49"/>
    </location>
</feature>
<reference evidence="2 3" key="1">
    <citation type="submission" date="2016-10" db="EMBL/GenBank/DDBJ databases">
        <authorList>
            <person name="de Groot N.N."/>
        </authorList>
    </citation>
    <scope>NUCLEOTIDE SEQUENCE [LARGE SCALE GENOMIC DNA]</scope>
    <source>
        <strain evidence="2 3">ATCC 35022</strain>
    </source>
</reference>
<sequence length="79" mass="8842">MAMIEPMNELTDEVLKSVQRRLLAVEGEVAEIRAELADLRREMDAARLGQPEISVPPTGIESRVARIERWLDSVDAAVK</sequence>
<dbReference type="AlphaFoldDB" id="A0A1G6AW99"/>
<keyword evidence="3" id="KW-1185">Reference proteome</keyword>
<dbReference type="Proteomes" id="UP000199071">
    <property type="component" value="Unassembled WGS sequence"/>
</dbReference>
<evidence type="ECO:0000256" key="1">
    <source>
        <dbReference type="SAM" id="Coils"/>
    </source>
</evidence>
<gene>
    <name evidence="2" type="ORF">SAMN02982931_00943</name>
</gene>
<proteinExistence type="predicted"/>
<protein>
    <submittedName>
        <fullName evidence="2">Uncharacterized protein</fullName>
    </submittedName>
</protein>
<dbReference type="RefSeq" id="WP_090875078.1">
    <property type="nucleotide sequence ID" value="NZ_FMXQ01000002.1"/>
</dbReference>
<dbReference type="EMBL" id="FMXQ01000002">
    <property type="protein sequence ID" value="SDB12638.1"/>
    <property type="molecule type" value="Genomic_DNA"/>
</dbReference>
<accession>A0A1G6AW99</accession>
<evidence type="ECO:0000313" key="3">
    <source>
        <dbReference type="Proteomes" id="UP000199071"/>
    </source>
</evidence>
<dbReference type="OrthoDB" id="7282689at2"/>